<evidence type="ECO:0000313" key="1">
    <source>
        <dbReference type="EMBL" id="MBO1864778.1"/>
    </source>
</evidence>
<dbReference type="Proteomes" id="UP000664702">
    <property type="component" value="Chromosome"/>
</dbReference>
<name>A0A939M8K7_9BRAD</name>
<evidence type="ECO:0000313" key="3">
    <source>
        <dbReference type="Proteomes" id="UP000664702"/>
    </source>
</evidence>
<dbReference type="EMBL" id="JAGEMI010000001">
    <property type="protein sequence ID" value="MBO1864778.1"/>
    <property type="molecule type" value="Genomic_DNA"/>
</dbReference>
<dbReference type="AlphaFoldDB" id="A0A939M8K7"/>
<dbReference type="SUPFAM" id="SSF50494">
    <property type="entry name" value="Trypsin-like serine proteases"/>
    <property type="match status" value="1"/>
</dbReference>
<protein>
    <submittedName>
        <fullName evidence="1">Uncharacterized protein</fullName>
    </submittedName>
</protein>
<dbReference type="EMBL" id="CP086136">
    <property type="protein sequence ID" value="UEM08416.1"/>
    <property type="molecule type" value="Genomic_DNA"/>
</dbReference>
<reference evidence="1" key="1">
    <citation type="submission" date="2021-03" db="EMBL/GenBank/DDBJ databases">
        <title>Whole Genome Sequence of Bradyrhizobium sp. Strain 144S4.</title>
        <authorList>
            <person name="Bromfield E.S.P."/>
            <person name="Cloutier S."/>
        </authorList>
    </citation>
    <scope>NUCLEOTIDE SEQUENCE [LARGE SCALE GENOMIC DNA]</scope>
    <source>
        <strain evidence="1">144S4</strain>
    </source>
</reference>
<dbReference type="RefSeq" id="WP_208086808.1">
    <property type="nucleotide sequence ID" value="NZ_CP086136.1"/>
</dbReference>
<proteinExistence type="predicted"/>
<accession>A0A939M8K7</accession>
<gene>
    <name evidence="2" type="ORF">J4G43_026860</name>
    <name evidence="1" type="ORF">J4G43_28850</name>
</gene>
<organism evidence="1">
    <name type="scientific">Bradyrhizobium barranii subsp. barranii</name>
    <dbReference type="NCBI Taxonomy" id="2823807"/>
    <lineage>
        <taxon>Bacteria</taxon>
        <taxon>Pseudomonadati</taxon>
        <taxon>Pseudomonadota</taxon>
        <taxon>Alphaproteobacteria</taxon>
        <taxon>Hyphomicrobiales</taxon>
        <taxon>Nitrobacteraceae</taxon>
        <taxon>Bradyrhizobium</taxon>
        <taxon>Bradyrhizobium barranii</taxon>
    </lineage>
</organism>
<evidence type="ECO:0000313" key="2">
    <source>
        <dbReference type="EMBL" id="UEM08416.1"/>
    </source>
</evidence>
<reference evidence="2 3" key="2">
    <citation type="journal article" date="2022" name="Int. J. Syst. Evol. Microbiol.">
        <title>Strains of Bradyrhizobium barranii sp. nov. associated with legumes native to Canada are symbionts of soybeans and belong to different subspecies (subsp. barranii subsp. nov. and subsp. apii subsp. nov.) and symbiovars (sv. glycinearum and sv. septentrionale).</title>
        <authorList>
            <person name="Bromfield E.S.P."/>
            <person name="Cloutier S."/>
            <person name="Wasai-Hara S."/>
            <person name="Minamisawa K."/>
        </authorList>
    </citation>
    <scope>NUCLEOTIDE SEQUENCE [LARGE SCALE GENOMIC DNA]</scope>
    <source>
        <strain evidence="2 3">144S4</strain>
    </source>
</reference>
<sequence>MPAILAGRPADNQISWGITRRHGEFKVIILAENDADPLVQEIVRSSEAVFVTRLTAEAHSLDARASHLPKSPSLPDRKAGASIGHMSGYPGTLGCFVRCTEGNWLGVISASHVLGRNNRSRRGDKVLSPGDPDGRRTLNEEIGTLQNFKLLPHFQCASDNYLCCEDIALVKVEDTSDIPDVTEVWSPDRPNILMPIQRVIGGEDVANRLGQRVYKMGRTTGLTSGILDIVGLQRQRIVVANSDPAEAVTERHYIYTNILAVRCDKGPFSRAGDSGALVYTADGCGIGLVIAGTEQYSFVSPLDACLRDMKATIL</sequence>
<dbReference type="KEGG" id="bban:J4G43_026860"/>
<dbReference type="InterPro" id="IPR009003">
    <property type="entry name" value="Peptidase_S1_PA"/>
</dbReference>